<dbReference type="Proteomes" id="UP000005239">
    <property type="component" value="Unassembled WGS sequence"/>
</dbReference>
<keyword evidence="2" id="KW-0472">Membrane</keyword>
<dbReference type="AlphaFoldDB" id="A0A2A6C6S4"/>
<dbReference type="EnsemblMetazoa" id="PPA03916.1">
    <property type="protein sequence ID" value="PPA03916.1"/>
    <property type="gene ID" value="WBGene00093470"/>
</dbReference>
<evidence type="ECO:0000256" key="1">
    <source>
        <dbReference type="SAM" id="MobiDB-lite"/>
    </source>
</evidence>
<gene>
    <name evidence="4" type="primary">WBGene00093470</name>
</gene>
<feature type="domain" description="Fibronectin type-III" evidence="3">
    <location>
        <begin position="160"/>
        <end position="281"/>
    </location>
</feature>
<feature type="region of interest" description="Disordered" evidence="1">
    <location>
        <begin position="286"/>
        <end position="308"/>
    </location>
</feature>
<sequence>MQTEETSRKTAQLFTTTFYVREIRRTFDYSTFTVNEISNEQQKKYEKSLYSQVYVRWSLPRGYSDSDVYGYEAPAIYPVECEGAPEEELPTPKIEIVRNGGRLAVWLPAKILEARCRLWVEVHMLPRCVRLEPFSVQKAIELDCKKTPEVEACLHASADALPECTDVIDVWGKRGEATVMWQAPARLPLEYSIRFGRATVQDAAPLVSWSLTRPKTLTIDGNRTSISLKLEEGVDYGIQVCAIYSARRLPKYDLVKVTPLMCRICRKHGAKQHKCGECSKIEFPEAELNDTEEEEAVEDTSRQASSTSTPLIFTLEEEEKAKEIFAAREANTHRVETPLVLTPLQQPAKSDDWDQPPLPALSTSTSTMTSSSSSMAPSTSSSSFPPSIDAVDSSAFDEILTTLNAEGKSLFEEDQDMILTTTGRTVKLPVTVVGESLASNRVPTEWPTGLTTNEETTVAASTTVSIERKVPSTTRKPLTITSTRVAVTTTTVPSTTTIKKEKEKEKSRLDQPVKIRMSTVKPMFELKSERSKIKDHSTGGRLRDATPCYLSNGIRCSHGCELSRKKEEERCNCPPPLTVMADGSCYEMRPSCLQRERINATWDPSTESLMIPDSSIDSAANRLFVDVGAVARKAAIQFIEPRKIRQRQEVVIQANRPPGLTHLVRLNQPLENHLDYGIRVCQFRAGPIAPLSHNWEEIGEDTIAIISKLVGSSTSAPTQERELPPINQSYWGAFFTIGKVAILVALVLIMSVLVYLNCARLKTFYDRKRTHYFRPFIIEGQRAREVAARYPMGLPRTNPDLISYPTRSSRAL</sequence>
<reference evidence="5" key="1">
    <citation type="journal article" date="2008" name="Nat. Genet.">
        <title>The Pristionchus pacificus genome provides a unique perspective on nematode lifestyle and parasitism.</title>
        <authorList>
            <person name="Dieterich C."/>
            <person name="Clifton S.W."/>
            <person name="Schuster L.N."/>
            <person name="Chinwalla A."/>
            <person name="Delehaunty K."/>
            <person name="Dinkelacker I."/>
            <person name="Fulton L."/>
            <person name="Fulton R."/>
            <person name="Godfrey J."/>
            <person name="Minx P."/>
            <person name="Mitreva M."/>
            <person name="Roeseler W."/>
            <person name="Tian H."/>
            <person name="Witte H."/>
            <person name="Yang S.P."/>
            <person name="Wilson R.K."/>
            <person name="Sommer R.J."/>
        </authorList>
    </citation>
    <scope>NUCLEOTIDE SEQUENCE [LARGE SCALE GENOMIC DNA]</scope>
    <source>
        <strain evidence="5">PS312</strain>
    </source>
</reference>
<accession>A0A2A6C6S4</accession>
<evidence type="ECO:0000313" key="4">
    <source>
        <dbReference type="EnsemblMetazoa" id="PPA03916.1"/>
    </source>
</evidence>
<organism evidence="4 5">
    <name type="scientific">Pristionchus pacificus</name>
    <name type="common">Parasitic nematode worm</name>
    <dbReference type="NCBI Taxonomy" id="54126"/>
    <lineage>
        <taxon>Eukaryota</taxon>
        <taxon>Metazoa</taxon>
        <taxon>Ecdysozoa</taxon>
        <taxon>Nematoda</taxon>
        <taxon>Chromadorea</taxon>
        <taxon>Rhabditida</taxon>
        <taxon>Rhabditina</taxon>
        <taxon>Diplogasteromorpha</taxon>
        <taxon>Diplogasteroidea</taxon>
        <taxon>Neodiplogasteridae</taxon>
        <taxon>Pristionchus</taxon>
    </lineage>
</organism>
<feature type="transmembrane region" description="Helical" evidence="2">
    <location>
        <begin position="730"/>
        <end position="758"/>
    </location>
</feature>
<keyword evidence="5" id="KW-1185">Reference proteome</keyword>
<feature type="region of interest" description="Disordered" evidence="1">
    <location>
        <begin position="346"/>
        <end position="386"/>
    </location>
</feature>
<dbReference type="InterPro" id="IPR057131">
    <property type="entry name" value="Fn3_nem"/>
</dbReference>
<protein>
    <recommendedName>
        <fullName evidence="3">Fibronectin type-III domain-containing protein</fullName>
    </recommendedName>
</protein>
<evidence type="ECO:0000256" key="2">
    <source>
        <dbReference type="SAM" id="Phobius"/>
    </source>
</evidence>
<name>A0A2A6C6S4_PRIPA</name>
<feature type="compositionally biased region" description="Acidic residues" evidence="1">
    <location>
        <begin position="286"/>
        <end position="298"/>
    </location>
</feature>
<reference evidence="4" key="2">
    <citation type="submission" date="2022-06" db="UniProtKB">
        <authorList>
            <consortium name="EnsemblMetazoa"/>
        </authorList>
    </citation>
    <scope>IDENTIFICATION</scope>
    <source>
        <strain evidence="4">PS312</strain>
    </source>
</reference>
<keyword evidence="2" id="KW-0812">Transmembrane</keyword>
<feature type="compositionally biased region" description="Low complexity" evidence="1">
    <location>
        <begin position="360"/>
        <end position="386"/>
    </location>
</feature>
<accession>A0A8R1U435</accession>
<evidence type="ECO:0000259" key="3">
    <source>
        <dbReference type="Pfam" id="PF24221"/>
    </source>
</evidence>
<dbReference type="Pfam" id="PF24221">
    <property type="entry name" value="Fn3_nematode"/>
    <property type="match status" value="1"/>
</dbReference>
<evidence type="ECO:0000313" key="5">
    <source>
        <dbReference type="Proteomes" id="UP000005239"/>
    </source>
</evidence>
<dbReference type="OrthoDB" id="5866024at2759"/>
<keyword evidence="2" id="KW-1133">Transmembrane helix</keyword>
<proteinExistence type="predicted"/>